<dbReference type="AlphaFoldDB" id="X1A971"/>
<evidence type="ECO:0000313" key="2">
    <source>
        <dbReference type="EMBL" id="GAG78900.1"/>
    </source>
</evidence>
<sequence length="46" mass="5049">NSTSHHDPAVNTQLKELALEQGTTQQKLIAEGLNLIFTKYGRPTIA</sequence>
<feature type="non-terminal residue" evidence="2">
    <location>
        <position position="1"/>
    </location>
</feature>
<comment type="caution">
    <text evidence="2">The sequence shown here is derived from an EMBL/GenBank/DDBJ whole genome shotgun (WGS) entry which is preliminary data.</text>
</comment>
<dbReference type="InterPro" id="IPR046765">
    <property type="entry name" value="Antitox_RHH"/>
</dbReference>
<protein>
    <recommendedName>
        <fullName evidence="1">Antitoxin-like ribbon-helix-helix domain-containing protein</fullName>
    </recommendedName>
</protein>
<dbReference type="EMBL" id="BART01010949">
    <property type="protein sequence ID" value="GAG78900.1"/>
    <property type="molecule type" value="Genomic_DNA"/>
</dbReference>
<feature type="domain" description="Antitoxin-like ribbon-helix-helix" evidence="1">
    <location>
        <begin position="4"/>
        <end position="45"/>
    </location>
</feature>
<reference evidence="2" key="1">
    <citation type="journal article" date="2014" name="Front. Microbiol.">
        <title>High frequency of phylogenetically diverse reductive dehalogenase-homologous genes in deep subseafloor sedimentary metagenomes.</title>
        <authorList>
            <person name="Kawai M."/>
            <person name="Futagami T."/>
            <person name="Toyoda A."/>
            <person name="Takaki Y."/>
            <person name="Nishi S."/>
            <person name="Hori S."/>
            <person name="Arai W."/>
            <person name="Tsubouchi T."/>
            <person name="Morono Y."/>
            <person name="Uchiyama I."/>
            <person name="Ito T."/>
            <person name="Fujiyama A."/>
            <person name="Inagaki F."/>
            <person name="Takami H."/>
        </authorList>
    </citation>
    <scope>NUCLEOTIDE SEQUENCE</scope>
    <source>
        <strain evidence="2">Expedition CK06-06</strain>
    </source>
</reference>
<dbReference type="Pfam" id="PF20605">
    <property type="entry name" value="Antitox_RHH"/>
    <property type="match status" value="1"/>
</dbReference>
<gene>
    <name evidence="2" type="ORF">S01H4_23564</name>
</gene>
<evidence type="ECO:0000259" key="1">
    <source>
        <dbReference type="Pfam" id="PF20605"/>
    </source>
</evidence>
<proteinExistence type="predicted"/>
<name>X1A971_9ZZZZ</name>
<organism evidence="2">
    <name type="scientific">marine sediment metagenome</name>
    <dbReference type="NCBI Taxonomy" id="412755"/>
    <lineage>
        <taxon>unclassified sequences</taxon>
        <taxon>metagenomes</taxon>
        <taxon>ecological metagenomes</taxon>
    </lineage>
</organism>
<accession>X1A971</accession>